<keyword evidence="2" id="KW-1185">Reference proteome</keyword>
<dbReference type="AlphaFoldDB" id="A0A843VSF6"/>
<organism evidence="1 2">
    <name type="scientific">Colocasia esculenta</name>
    <name type="common">Wild taro</name>
    <name type="synonym">Arum esculentum</name>
    <dbReference type="NCBI Taxonomy" id="4460"/>
    <lineage>
        <taxon>Eukaryota</taxon>
        <taxon>Viridiplantae</taxon>
        <taxon>Streptophyta</taxon>
        <taxon>Embryophyta</taxon>
        <taxon>Tracheophyta</taxon>
        <taxon>Spermatophyta</taxon>
        <taxon>Magnoliopsida</taxon>
        <taxon>Liliopsida</taxon>
        <taxon>Araceae</taxon>
        <taxon>Aroideae</taxon>
        <taxon>Colocasieae</taxon>
        <taxon>Colocasia</taxon>
    </lineage>
</organism>
<protein>
    <submittedName>
        <fullName evidence="1">Uncharacterized protein</fullName>
    </submittedName>
</protein>
<evidence type="ECO:0000313" key="2">
    <source>
        <dbReference type="Proteomes" id="UP000652761"/>
    </source>
</evidence>
<accession>A0A843VSF6</accession>
<dbReference type="OrthoDB" id="684496at2759"/>
<reference evidence="1" key="1">
    <citation type="submission" date="2017-07" db="EMBL/GenBank/DDBJ databases">
        <title>Taro Niue Genome Assembly and Annotation.</title>
        <authorList>
            <person name="Atibalentja N."/>
            <person name="Keating K."/>
            <person name="Fields C.J."/>
        </authorList>
    </citation>
    <scope>NUCLEOTIDE SEQUENCE</scope>
    <source>
        <strain evidence="1">Niue_2</strain>
        <tissue evidence="1">Leaf</tissue>
    </source>
</reference>
<name>A0A843VSF6_COLES</name>
<proteinExistence type="predicted"/>
<sequence length="246" mass="27470">MKDLKIRENHLDNIVGPSSNQENIHVNCQDVDTGDAGGVRPCRESYVPFRDRGADRELDTADLAKMDNFLMPLNPVVADEVQCNRRKGYIHRLKIDDSGRSCDDQDTLKKESVVFFQKLLNLEQYAIDPYLLDNIPSLISKDQNDALYKAPSEDEVKAVIFSMDSASAPGPNWFSGVYRFCHGSVDTPTTGEDTGFHTLRQNDKEKVKCVDTALSGVDTSPSSQRTELIVWDSVSTHFVVVSIHSS</sequence>
<dbReference type="Proteomes" id="UP000652761">
    <property type="component" value="Unassembled WGS sequence"/>
</dbReference>
<dbReference type="EMBL" id="NMUH01002119">
    <property type="protein sequence ID" value="MQL97936.1"/>
    <property type="molecule type" value="Genomic_DNA"/>
</dbReference>
<evidence type="ECO:0000313" key="1">
    <source>
        <dbReference type="EMBL" id="MQL97936.1"/>
    </source>
</evidence>
<gene>
    <name evidence="1" type="ORF">Taro_030631</name>
</gene>
<comment type="caution">
    <text evidence="1">The sequence shown here is derived from an EMBL/GenBank/DDBJ whole genome shotgun (WGS) entry which is preliminary data.</text>
</comment>